<protein>
    <recommendedName>
        <fullName evidence="2">MAM domain-containing protein</fullName>
    </recommendedName>
</protein>
<dbReference type="InterPro" id="IPR013320">
    <property type="entry name" value="ConA-like_dom_sf"/>
</dbReference>
<proteinExistence type="predicted"/>
<dbReference type="AlphaFoldDB" id="A0A498SNC9"/>
<reference evidence="3 4" key="1">
    <citation type="submission" date="2018-08" db="EMBL/GenBank/DDBJ databases">
        <authorList>
            <person name="Laetsch R D."/>
            <person name="Stevens L."/>
            <person name="Kumar S."/>
            <person name="Blaxter L. M."/>
        </authorList>
    </citation>
    <scope>NUCLEOTIDE SEQUENCE [LARGE SCALE GENOMIC DNA]</scope>
</reference>
<feature type="domain" description="MAM" evidence="2">
    <location>
        <begin position="14"/>
        <end position="184"/>
    </location>
</feature>
<keyword evidence="4" id="KW-1185">Reference proteome</keyword>
<evidence type="ECO:0000256" key="1">
    <source>
        <dbReference type="SAM" id="MobiDB-lite"/>
    </source>
</evidence>
<dbReference type="InterPro" id="IPR000998">
    <property type="entry name" value="MAM_dom"/>
</dbReference>
<sequence length="615" mass="68990">MTPNINAEIRQTNLSCNFDDGTLCRWRSDSDLWLIGVNIPISSSQFIPHSSNTNGLYAYAKGGTAVLAEGHLISAEVEEYDVRRAMLSFSYWKSNNISKLDVCIVQQNAFICTYTAPDTVDSELQWIKQKITLFNNLSTPFKIVFRARNIHTPLDVVAIDEIEYNSNSPKISSNKQAIHMSCIPIQCTFIDSSCAWTLEAPWHQLKGNIAIDSEGEGAAKSGFFSVTGEAFFEMDFSDNALLTVLENVGNKLIWSRKGPYNGDGWYHLRIPIKASKEPIQLLLKGAVPTNNFIAVSNTKLVNNNGNEISCGMNTLNSIKPYFSNTERLTAFQQLHENQTKSTLMLLKERDSESIRAFTNNIIPMQNFYSGTSFTVPMSSSYTLPFNPKIKEIRKSSVSKDKIGEFLKNHSMLPFEIINASTIQQQQHKPNFTFSLPFQQHIDKKSIIFTGSSSNKPYTERPIINQNTKSNASVKHDIMSELNALLSQIGEQPVLEMQLQQLVQRFGFNQIDAEQSLELLKNAMNSGDLSADVDKEQNKKPEPIRPINAPSHFIPAKAMQLFPYNGRFNSLPSLIPNELRKKFVGKSNGLFGQNLSDETVKHLGSILPLLHSNIDT</sequence>
<evidence type="ECO:0000313" key="3">
    <source>
        <dbReference type="EMBL" id="VBB31492.1"/>
    </source>
</evidence>
<dbReference type="SUPFAM" id="SSF49899">
    <property type="entry name" value="Concanavalin A-like lectins/glucanases"/>
    <property type="match status" value="1"/>
</dbReference>
<dbReference type="Pfam" id="PF00629">
    <property type="entry name" value="MAM"/>
    <property type="match status" value="1"/>
</dbReference>
<dbReference type="GO" id="GO:0016020">
    <property type="term" value="C:membrane"/>
    <property type="evidence" value="ECO:0007669"/>
    <property type="project" value="InterPro"/>
</dbReference>
<dbReference type="Proteomes" id="UP000276991">
    <property type="component" value="Unassembled WGS sequence"/>
</dbReference>
<dbReference type="OrthoDB" id="5807587at2759"/>
<gene>
    <name evidence="3" type="ORF">NAV_LOCUS6283</name>
</gene>
<evidence type="ECO:0000313" key="4">
    <source>
        <dbReference type="Proteomes" id="UP000276991"/>
    </source>
</evidence>
<dbReference type="SMART" id="SM00137">
    <property type="entry name" value="MAM"/>
    <property type="match status" value="1"/>
</dbReference>
<dbReference type="Gene3D" id="2.60.120.200">
    <property type="match status" value="1"/>
</dbReference>
<dbReference type="PROSITE" id="PS50060">
    <property type="entry name" value="MAM_2"/>
    <property type="match status" value="1"/>
</dbReference>
<accession>A0A498SNC9</accession>
<organism evidence="3 4">
    <name type="scientific">Acanthocheilonema viteae</name>
    <name type="common">Filarial nematode worm</name>
    <name type="synonym">Dipetalonema viteae</name>
    <dbReference type="NCBI Taxonomy" id="6277"/>
    <lineage>
        <taxon>Eukaryota</taxon>
        <taxon>Metazoa</taxon>
        <taxon>Ecdysozoa</taxon>
        <taxon>Nematoda</taxon>
        <taxon>Chromadorea</taxon>
        <taxon>Rhabditida</taxon>
        <taxon>Spirurina</taxon>
        <taxon>Spiruromorpha</taxon>
        <taxon>Filarioidea</taxon>
        <taxon>Onchocercidae</taxon>
        <taxon>Acanthocheilonema</taxon>
    </lineage>
</organism>
<evidence type="ECO:0000259" key="2">
    <source>
        <dbReference type="PROSITE" id="PS50060"/>
    </source>
</evidence>
<dbReference type="EMBL" id="UPTC01001256">
    <property type="protein sequence ID" value="VBB31492.1"/>
    <property type="molecule type" value="Genomic_DNA"/>
</dbReference>
<name>A0A498SNC9_ACAVI</name>
<feature type="region of interest" description="Disordered" evidence="1">
    <location>
        <begin position="528"/>
        <end position="549"/>
    </location>
</feature>
<feature type="compositionally biased region" description="Basic and acidic residues" evidence="1">
    <location>
        <begin position="531"/>
        <end position="542"/>
    </location>
</feature>